<organism evidence="8 9">
    <name type="scientific">Cherax quadricarinatus</name>
    <name type="common">Australian red claw crayfish</name>
    <dbReference type="NCBI Taxonomy" id="27406"/>
    <lineage>
        <taxon>Eukaryota</taxon>
        <taxon>Metazoa</taxon>
        <taxon>Ecdysozoa</taxon>
        <taxon>Arthropoda</taxon>
        <taxon>Crustacea</taxon>
        <taxon>Multicrustacea</taxon>
        <taxon>Malacostraca</taxon>
        <taxon>Eumalacostraca</taxon>
        <taxon>Eucarida</taxon>
        <taxon>Decapoda</taxon>
        <taxon>Pleocyemata</taxon>
        <taxon>Astacidea</taxon>
        <taxon>Parastacoidea</taxon>
        <taxon>Parastacidae</taxon>
        <taxon>Cherax</taxon>
    </lineage>
</organism>
<evidence type="ECO:0000256" key="4">
    <source>
        <dbReference type="ARBA" id="ARBA00023204"/>
    </source>
</evidence>
<keyword evidence="2" id="KW-0227">DNA damage</keyword>
<evidence type="ECO:0000256" key="6">
    <source>
        <dbReference type="ARBA" id="ARBA00073403"/>
    </source>
</evidence>
<evidence type="ECO:0000256" key="5">
    <source>
        <dbReference type="ARBA" id="ARBA00053354"/>
    </source>
</evidence>
<evidence type="ECO:0000256" key="7">
    <source>
        <dbReference type="SAM" id="MobiDB-lite"/>
    </source>
</evidence>
<feature type="non-terminal residue" evidence="8">
    <location>
        <position position="1"/>
    </location>
</feature>
<dbReference type="GO" id="GO:0010792">
    <property type="term" value="P:DNA double-strand break processing involved in repair via single-strand annealing"/>
    <property type="evidence" value="ECO:0007669"/>
    <property type="project" value="UniProtKB-ARBA"/>
</dbReference>
<dbReference type="GO" id="GO:0006312">
    <property type="term" value="P:mitotic recombination"/>
    <property type="evidence" value="ECO:0007669"/>
    <property type="project" value="TreeGrafter"/>
</dbReference>
<comment type="function">
    <text evidence="5">Involved in double-stranded break repair. Plays a central role in genetic recombination and DNA repair by promoting the annealing of complementary single-stranded DNA and by stimulation of the RAD51 recombinase.</text>
</comment>
<feature type="region of interest" description="Disordered" evidence="7">
    <location>
        <begin position="481"/>
        <end position="504"/>
    </location>
</feature>
<dbReference type="FunFam" id="3.30.390.80:FF:000001">
    <property type="entry name" value="DNA repair protein RAD52 homolog"/>
    <property type="match status" value="1"/>
</dbReference>
<evidence type="ECO:0000313" key="8">
    <source>
        <dbReference type="EMBL" id="KAK8745238.1"/>
    </source>
</evidence>
<reference evidence="8 9" key="1">
    <citation type="journal article" date="2024" name="BMC Genomics">
        <title>Genome assembly of redclaw crayfish (Cherax quadricarinatus) provides insights into its immune adaptation and hypoxia tolerance.</title>
        <authorList>
            <person name="Liu Z."/>
            <person name="Zheng J."/>
            <person name="Li H."/>
            <person name="Fang K."/>
            <person name="Wang S."/>
            <person name="He J."/>
            <person name="Zhou D."/>
            <person name="Weng S."/>
            <person name="Chi M."/>
            <person name="Gu Z."/>
            <person name="He J."/>
            <person name="Li F."/>
            <person name="Wang M."/>
        </authorList>
    </citation>
    <scope>NUCLEOTIDE SEQUENCE [LARGE SCALE GENOMIC DNA]</scope>
    <source>
        <strain evidence="8">ZL_2023a</strain>
    </source>
</reference>
<keyword evidence="4" id="KW-0234">DNA repair</keyword>
<evidence type="ECO:0000313" key="9">
    <source>
        <dbReference type="Proteomes" id="UP001445076"/>
    </source>
</evidence>
<dbReference type="EMBL" id="JARKIK010000020">
    <property type="protein sequence ID" value="KAK8745238.1"/>
    <property type="molecule type" value="Genomic_DNA"/>
</dbReference>
<proteinExistence type="inferred from homology"/>
<dbReference type="GO" id="GO:0000730">
    <property type="term" value="P:DNA recombinase assembly"/>
    <property type="evidence" value="ECO:0007669"/>
    <property type="project" value="InterPro"/>
</dbReference>
<dbReference type="NCBIfam" id="TIGR00607">
    <property type="entry name" value="rad52"/>
    <property type="match status" value="1"/>
</dbReference>
<comment type="caution">
    <text evidence="8">The sequence shown here is derived from an EMBL/GenBank/DDBJ whole genome shotgun (WGS) entry which is preliminary data.</text>
</comment>
<dbReference type="Pfam" id="PF04098">
    <property type="entry name" value="Rad52_Rad22"/>
    <property type="match status" value="1"/>
</dbReference>
<accession>A0AAW0Y0X0</accession>
<dbReference type="Proteomes" id="UP001445076">
    <property type="component" value="Unassembled WGS sequence"/>
</dbReference>
<keyword evidence="9" id="KW-1185">Reference proteome</keyword>
<sequence>IVLSVSVDGGECDGGVSAILLSHIYHPPAAPFMDSHALDQPTFGKIQFTGEEQTAIQNVLQQKLGPAFISQRAGPGGQRIAYIEGWRLVSLANEIFGFNGWSHSITNQTIDFVDHYNGRYYVGVSAKVRVQLKDGVFHEDIGYGVSEGMKSKALSLEKARKEAVTDGLKRALKSFGNALGNCLSNKDYLRFIGKVPSAPVLDIKASDLLHQDISTGLAQLRRRVLDEGRAQKQKCQDTCSEASREQISGLEEPDPRRITSGISHTRMACNKSNSNSAATSIKNSKKTLENKDTKNVTHFLKIERTENSINAEVSTSNTVHNQSLPLEHNSESPSVLNKSFPFTKKNIPSIDNSNFCVDQTLCLSTKHTESSVTVFKNKTSAVNKSLSASVTDMNNSFTENISSLGEPNFDELKPHVKETSMPVAANAPGEAPVKPKDLQMSHCMNKPHKKVEFAETTEERVNSPNSFIGFTKEMIVQSPISKFPKSKYDENKNERKRRQREKQQAFKMKMKERNFPENSACLMTMNKPETSEVSLWDDGGDMVGEDDPTFWAQIMTQQLIEAREEEEQTESFAYSLGLAPSRTKEKYESQHSNIGHVGKASTSAAYSLTANLNDRYMGQTKDVTSMNHPNGQNHLASKNIFTPTSFRNNFSFNHGKVPLIDVEKNSTKNDARGGKTVMSESIHLKIEKDRNSERAGQQTYTSVYSDGDDSCVWRSPRTNKGNTHKYEDFKVPMTRNNGHNDGRISPVFPSKKRKTEGSV</sequence>
<feature type="region of interest" description="Disordered" evidence="7">
    <location>
        <begin position="731"/>
        <end position="759"/>
    </location>
</feature>
<dbReference type="InterPro" id="IPR041247">
    <property type="entry name" value="Rad52_fam"/>
</dbReference>
<gene>
    <name evidence="8" type="ORF">OTU49_000530</name>
</gene>
<dbReference type="InterPro" id="IPR042525">
    <property type="entry name" value="Rad52_Rad59_Rad22_sf"/>
</dbReference>
<dbReference type="GO" id="GO:0005634">
    <property type="term" value="C:nucleus"/>
    <property type="evidence" value="ECO:0007669"/>
    <property type="project" value="InterPro"/>
</dbReference>
<dbReference type="SUPFAM" id="SSF54768">
    <property type="entry name" value="dsRNA-binding domain-like"/>
    <property type="match status" value="1"/>
</dbReference>
<name>A0AAW0Y0X0_CHEQU</name>
<feature type="compositionally biased region" description="Basic residues" evidence="7">
    <location>
        <begin position="750"/>
        <end position="759"/>
    </location>
</feature>
<dbReference type="PANTHER" id="PTHR12132:SF1">
    <property type="entry name" value="DNA REPAIR PROTEIN RAD52 HOMOLOG"/>
    <property type="match status" value="1"/>
</dbReference>
<dbReference type="PANTHER" id="PTHR12132">
    <property type="entry name" value="DNA REPAIR AND RECOMBINATION PROTEIN RAD52, RAD59"/>
    <property type="match status" value="1"/>
</dbReference>
<dbReference type="Gene3D" id="3.30.390.80">
    <property type="entry name" value="DNA repair protein Rad52/59/22"/>
    <property type="match status" value="1"/>
</dbReference>
<dbReference type="InterPro" id="IPR007232">
    <property type="entry name" value="Rad52_Rad59_Rad22"/>
</dbReference>
<comment type="similarity">
    <text evidence="1">Belongs to the RAD52 family.</text>
</comment>
<dbReference type="InterPro" id="IPR004585">
    <property type="entry name" value="DNA_recomb/repair_Rad52"/>
</dbReference>
<dbReference type="AlphaFoldDB" id="A0AAW0Y0X0"/>
<keyword evidence="3" id="KW-0233">DNA recombination</keyword>
<evidence type="ECO:0000256" key="2">
    <source>
        <dbReference type="ARBA" id="ARBA00022763"/>
    </source>
</evidence>
<protein>
    <recommendedName>
        <fullName evidence="6">DNA repair protein RAD52 homolog</fullName>
    </recommendedName>
</protein>
<evidence type="ECO:0000256" key="3">
    <source>
        <dbReference type="ARBA" id="ARBA00023172"/>
    </source>
</evidence>
<evidence type="ECO:0000256" key="1">
    <source>
        <dbReference type="ARBA" id="ARBA00006638"/>
    </source>
</evidence>